<evidence type="ECO:0000256" key="1">
    <source>
        <dbReference type="SAM" id="MobiDB-lite"/>
    </source>
</evidence>
<evidence type="ECO:0000313" key="3">
    <source>
        <dbReference type="EMBL" id="QLG49566.1"/>
    </source>
</evidence>
<feature type="region of interest" description="Disordered" evidence="1">
    <location>
        <begin position="1"/>
        <end position="26"/>
    </location>
</feature>
<evidence type="ECO:0000313" key="4">
    <source>
        <dbReference type="Proteomes" id="UP000509241"/>
    </source>
</evidence>
<dbReference type="PRINTS" id="PR00111">
    <property type="entry name" value="ABHYDROLASE"/>
</dbReference>
<keyword evidence="4" id="KW-1185">Reference proteome</keyword>
<dbReference type="EMBL" id="CP058601">
    <property type="protein sequence ID" value="QLG49566.1"/>
    <property type="molecule type" value="Genomic_DNA"/>
</dbReference>
<sequence>MATPTPNSTQRRLEQDGSQTTSVPVGDDRQLAYAEYGCSDGVPVVFLHGTPGSRRLGALFETAARERGIRLLAPDRPGYGRSSPWPTHSVHDIGQVVDTVLDDAGVSTAGLIAFSGGGPYALAAAATHTDRIGRVDVIAGATPPDDREKTPATQRLLAGLATNTPLVLRGLFRGQAWIATHLPPSFIVAQYTAENTVESIPDAAAEVVKEDFLEAFARYRRGAVTEFHNATTNWDVSFDDIDTEVCLWHGENDTNVPISAVRRLRAKIPTAELRVLDDADHLQTLLRCIPDVLAEHR</sequence>
<dbReference type="InterPro" id="IPR050471">
    <property type="entry name" value="AB_hydrolase"/>
</dbReference>
<name>A0A7D5GTU2_9EURY</name>
<dbReference type="OrthoDB" id="9890at2157"/>
<dbReference type="KEGG" id="haly:HYG82_12180"/>
<dbReference type="PANTHER" id="PTHR43433">
    <property type="entry name" value="HYDROLASE, ALPHA/BETA FOLD FAMILY PROTEIN"/>
    <property type="match status" value="1"/>
</dbReference>
<dbReference type="PANTHER" id="PTHR43433:SF10">
    <property type="entry name" value="AB HYDROLASE-1 DOMAIN-CONTAINING PROTEIN"/>
    <property type="match status" value="1"/>
</dbReference>
<dbReference type="Proteomes" id="UP000509241">
    <property type="component" value="Chromosome"/>
</dbReference>
<dbReference type="GO" id="GO:0016787">
    <property type="term" value="F:hydrolase activity"/>
    <property type="evidence" value="ECO:0007669"/>
    <property type="project" value="UniProtKB-KW"/>
</dbReference>
<gene>
    <name evidence="3" type="ORF">HYG82_12180</name>
</gene>
<feature type="domain" description="AB hydrolase-1" evidence="2">
    <location>
        <begin position="43"/>
        <end position="282"/>
    </location>
</feature>
<dbReference type="AlphaFoldDB" id="A0A7D5GTU2"/>
<protein>
    <submittedName>
        <fullName evidence="3">Alpha/beta hydrolase</fullName>
    </submittedName>
</protein>
<organism evidence="3 4">
    <name type="scientific">Natrinema halophilum</name>
    <dbReference type="NCBI Taxonomy" id="1699371"/>
    <lineage>
        <taxon>Archaea</taxon>
        <taxon>Methanobacteriati</taxon>
        <taxon>Methanobacteriota</taxon>
        <taxon>Stenosarchaea group</taxon>
        <taxon>Halobacteria</taxon>
        <taxon>Halobacteriales</taxon>
        <taxon>Natrialbaceae</taxon>
        <taxon>Natrinema</taxon>
    </lineage>
</organism>
<dbReference type="GeneID" id="56034061"/>
<keyword evidence="3" id="KW-0378">Hydrolase</keyword>
<dbReference type="Gene3D" id="3.40.50.1820">
    <property type="entry name" value="alpha/beta hydrolase"/>
    <property type="match status" value="1"/>
</dbReference>
<dbReference type="InterPro" id="IPR000073">
    <property type="entry name" value="AB_hydrolase_1"/>
</dbReference>
<dbReference type="InterPro" id="IPR029058">
    <property type="entry name" value="AB_hydrolase_fold"/>
</dbReference>
<dbReference type="Pfam" id="PF00561">
    <property type="entry name" value="Abhydrolase_1"/>
    <property type="match status" value="1"/>
</dbReference>
<feature type="compositionally biased region" description="Polar residues" evidence="1">
    <location>
        <begin position="1"/>
        <end position="23"/>
    </location>
</feature>
<proteinExistence type="predicted"/>
<dbReference type="RefSeq" id="WP_179261299.1">
    <property type="nucleotide sequence ID" value="NZ_CP058601.1"/>
</dbReference>
<reference evidence="3 4" key="1">
    <citation type="submission" date="2020-07" db="EMBL/GenBank/DDBJ databases">
        <authorList>
            <person name="Cui H."/>
        </authorList>
    </citation>
    <scope>NUCLEOTIDE SEQUENCE [LARGE SCALE GENOMIC DNA]</scope>
    <source>
        <strain evidence="3 4">YPL8</strain>
    </source>
</reference>
<evidence type="ECO:0000259" key="2">
    <source>
        <dbReference type="Pfam" id="PF00561"/>
    </source>
</evidence>
<accession>A0A7D5GTU2</accession>
<dbReference type="SUPFAM" id="SSF53474">
    <property type="entry name" value="alpha/beta-Hydrolases"/>
    <property type="match status" value="1"/>
</dbReference>